<evidence type="ECO:0000259" key="2">
    <source>
        <dbReference type="Pfam" id="PF18962"/>
    </source>
</evidence>
<evidence type="ECO:0000256" key="1">
    <source>
        <dbReference type="SAM" id="SignalP"/>
    </source>
</evidence>
<organism evidence="3 4">
    <name type="scientific">Hymenobacter bucti</name>
    <dbReference type="NCBI Taxonomy" id="1844114"/>
    <lineage>
        <taxon>Bacteria</taxon>
        <taxon>Pseudomonadati</taxon>
        <taxon>Bacteroidota</taxon>
        <taxon>Cytophagia</taxon>
        <taxon>Cytophagales</taxon>
        <taxon>Hymenobacteraceae</taxon>
        <taxon>Hymenobacter</taxon>
    </lineage>
</organism>
<proteinExistence type="predicted"/>
<dbReference type="NCBIfam" id="TIGR02608">
    <property type="entry name" value="delta_60_rpt"/>
    <property type="match status" value="5"/>
</dbReference>
<dbReference type="Proteomes" id="UP001597197">
    <property type="component" value="Unassembled WGS sequence"/>
</dbReference>
<dbReference type="InterPro" id="IPR013431">
    <property type="entry name" value="Delta_60_rpt"/>
</dbReference>
<reference evidence="4" key="1">
    <citation type="journal article" date="2019" name="Int. J. Syst. Evol. Microbiol.">
        <title>The Global Catalogue of Microorganisms (GCM) 10K type strain sequencing project: providing services to taxonomists for standard genome sequencing and annotation.</title>
        <authorList>
            <consortium name="The Broad Institute Genomics Platform"/>
            <consortium name="The Broad Institute Genome Sequencing Center for Infectious Disease"/>
            <person name="Wu L."/>
            <person name="Ma J."/>
        </authorList>
    </citation>
    <scope>NUCLEOTIDE SEQUENCE [LARGE SCALE GENOMIC DNA]</scope>
    <source>
        <strain evidence="4">CGMCC 1.15795</strain>
    </source>
</reference>
<accession>A0ABW4QN24</accession>
<sequence>MANSYFRLLFCLLASAFQPVFGQGIDQAFNVNALRFGAASSMATLPSGHVVLLGEQLYTNGQLTGGLVRFLPTGEFDEDFFRQTGLVSNGTVDAANPYRTLVRAYADGGLLLVGATANNVANNGVQRLLPSGQVDAAFYLPATVMLPSIRTAAIQPDGKILLAGLPNSYSQAPCLLRLNADGSLDPTFRAALGNARTDYVQTLAVQPDGRILVGGRFTQPATGLVRLLPDGTHDPSFQAALGGGGVAEEVLCRPNGRILVAGSSSLVVQGRAGGLHQLLADGRRDPDFESAPSATYSLVRFGDNRRLHLLPGGRLCLLPLAPAPAAVFLLPNGRPDPARPPLTSWPLSSLTAATPDSAGQLLLSGTYRHRGGPPSNLVRVLANGQRDPRYAPQLCTLGTIGRMVEQPGLGVVLAGTFDLVNGVLAPNIARLLPITNKVDTAFIRRLPRLATLDRIAVQPPASHLLITGFYTIDERPASGLLRLTPDGRLDTLFRRRPVGYTTPGLAVQADGRILVSGTLGDAVSGRGVARLLSNGDNDPSFVPPPNSASAYSNTRLLVQPDGRVLLLATTGLARLQANGSTDPTFQPTEVKSFASLLIDDAVLQADGRLTLCGQMPPTLGYARNCVVRLLPNGRRDSTLANIYPAPDFRTRVLAYQPDGRLLLGGIFYPNAGQELALRQYLPTGQPDPAAVALPGVGNVASLLRTSTGQVLVGGYFLQANSAATQHFSLLALGSATALAAAQPEVGNPLEVYPNPAHGQVYVRLEAARRPRQVRLLDGVGRVVLTRGALAQAATLVLTTAALPAGTYLLRVDYETGNPVTRRLTLE</sequence>
<gene>
    <name evidence="3" type="ORF">ACFSDX_00905</name>
</gene>
<dbReference type="RefSeq" id="WP_382311196.1">
    <property type="nucleotide sequence ID" value="NZ_JBHUFD010000001.1"/>
</dbReference>
<dbReference type="Pfam" id="PF18962">
    <property type="entry name" value="Por_Secre_tail"/>
    <property type="match status" value="1"/>
</dbReference>
<protein>
    <submittedName>
        <fullName evidence="3">T9SS type A sorting domain-containing protein</fullName>
    </submittedName>
</protein>
<dbReference type="EMBL" id="JBHUFD010000001">
    <property type="protein sequence ID" value="MFD1870967.1"/>
    <property type="molecule type" value="Genomic_DNA"/>
</dbReference>
<dbReference type="SUPFAM" id="SSF63829">
    <property type="entry name" value="Calcium-dependent phosphotriesterase"/>
    <property type="match status" value="1"/>
</dbReference>
<keyword evidence="1" id="KW-0732">Signal</keyword>
<keyword evidence="4" id="KW-1185">Reference proteome</keyword>
<evidence type="ECO:0000313" key="4">
    <source>
        <dbReference type="Proteomes" id="UP001597197"/>
    </source>
</evidence>
<feature type="domain" description="Secretion system C-terminal sorting" evidence="2">
    <location>
        <begin position="751"/>
        <end position="818"/>
    </location>
</feature>
<dbReference type="InterPro" id="IPR026444">
    <property type="entry name" value="Secre_tail"/>
</dbReference>
<feature type="signal peptide" evidence="1">
    <location>
        <begin position="1"/>
        <end position="22"/>
    </location>
</feature>
<dbReference type="Pfam" id="PF17164">
    <property type="entry name" value="DUF5122"/>
    <property type="match status" value="10"/>
</dbReference>
<name>A0ABW4QN24_9BACT</name>
<evidence type="ECO:0000313" key="3">
    <source>
        <dbReference type="EMBL" id="MFD1870967.1"/>
    </source>
</evidence>
<dbReference type="Gene3D" id="2.80.10.50">
    <property type="match status" value="3"/>
</dbReference>
<comment type="caution">
    <text evidence="3">The sequence shown here is derived from an EMBL/GenBank/DDBJ whole genome shotgun (WGS) entry which is preliminary data.</text>
</comment>
<feature type="chain" id="PRO_5045851374" evidence="1">
    <location>
        <begin position="23"/>
        <end position="826"/>
    </location>
</feature>